<dbReference type="RefSeq" id="WP_130968600.1">
    <property type="nucleotide sequence ID" value="NZ_SIXI01000005.1"/>
</dbReference>
<reference evidence="1 2" key="1">
    <citation type="submission" date="2019-02" db="EMBL/GenBank/DDBJ databases">
        <title>Aquabacterium sp. strain KMB7.</title>
        <authorList>
            <person name="Chen W.-M."/>
        </authorList>
    </citation>
    <scope>NUCLEOTIDE SEQUENCE [LARGE SCALE GENOMIC DNA]</scope>
    <source>
        <strain evidence="1 2">KMB7</strain>
    </source>
</reference>
<proteinExistence type="predicted"/>
<protein>
    <submittedName>
        <fullName evidence="1">Uncharacterized protein</fullName>
    </submittedName>
</protein>
<dbReference type="EMBL" id="SIXI01000005">
    <property type="protein sequence ID" value="TBO29305.1"/>
    <property type="molecule type" value="Genomic_DNA"/>
</dbReference>
<evidence type="ECO:0000313" key="2">
    <source>
        <dbReference type="Proteomes" id="UP000292120"/>
    </source>
</evidence>
<accession>A0A4Q9GW95</accession>
<sequence length="422" mass="46721">MYTVNADNLSKLAFAGHVSANQIRRHHGILPLTTAFREQEQEAQIWQRIEQGDRDAFRPVIGGGKGSVLTSRTFKHCVECVRAQQLIYGVGHWMTLHQIVGVGRCQVHDAPLMDQCADCGAGIGGPQMSTLPSDACANCGGTRRAPTSTAELQSQQNYVSLIGSALDGLSTDLRPRSRKLLLSQARHLLGSDERIVLGLLNAWGALNCSELAVSLECEIHSRLLIKAIKCGHLYGVPRPLVVAIIAYCRDVVGIDAEGPHALSDQLGLLQGAETLTLEQQTLFELLQRISPVGYPVAALRAFAQGQKLVDVTRSKLASRAITQELLFRAGGAVAYVYPHLRMTPFPRTWSNDLKRSYFRQIADSARKQNVPRAQLAKKIWGVYLWLLKNDRAWLDENYPRSTIRKTRKDGHSSVFNLPHHLE</sequence>
<name>A0A4Q9GW95_9BURK</name>
<dbReference type="Proteomes" id="UP000292120">
    <property type="component" value="Unassembled WGS sequence"/>
</dbReference>
<gene>
    <name evidence="1" type="ORF">EYS42_12910</name>
</gene>
<dbReference type="OrthoDB" id="470139at2"/>
<evidence type="ECO:0000313" key="1">
    <source>
        <dbReference type="EMBL" id="TBO29305.1"/>
    </source>
</evidence>
<dbReference type="AlphaFoldDB" id="A0A4Q9GW95"/>
<organism evidence="1 2">
    <name type="scientific">Aquabacterium lacunae</name>
    <dbReference type="NCBI Taxonomy" id="2528630"/>
    <lineage>
        <taxon>Bacteria</taxon>
        <taxon>Pseudomonadati</taxon>
        <taxon>Pseudomonadota</taxon>
        <taxon>Betaproteobacteria</taxon>
        <taxon>Burkholderiales</taxon>
        <taxon>Aquabacterium</taxon>
    </lineage>
</organism>
<keyword evidence="2" id="KW-1185">Reference proteome</keyword>
<comment type="caution">
    <text evidence="1">The sequence shown here is derived from an EMBL/GenBank/DDBJ whole genome shotgun (WGS) entry which is preliminary data.</text>
</comment>